<dbReference type="PANTHER" id="PTHR36223:SF1">
    <property type="entry name" value="TRANSCRIPTION ELONGATION FACTOR EAF N-TERMINAL DOMAIN-CONTAINING PROTEIN"/>
    <property type="match status" value="1"/>
</dbReference>
<sequence length="357" mass="40246">MPCEDFIDVSVHVDGAPLAEYADPEAADSKNATKFATTRYVEVKAGQKFAVHVKLLAGFKFHSATHLRAALYIDQESRATTKTIKLPPNCPVHANVLRMSRECQIESRLMLDEKTGTWSTYDLQFGDLAVKDDWFLSDDEIESGDVSSLGSLHVKVFRATKVLRHQPFTYTAKLKKPLDEVSETALKGRDVSNNVKYLTPDCKKQTKQVAHCRLRYVVKTTAPPPRPGLWNYYPLDDWRGSPYEFVFHYRNRRVLQTLGCIARTPSPPPNLAVKLERTEEKPKVKKENSQKQISESQVRFASGECGNCGNGNVGTNVVPAKRTWDETKLEDDNDQEENGKLALVPIHKQVVIDLTND</sequence>
<evidence type="ECO:0000313" key="2">
    <source>
        <dbReference type="EMBL" id="KIW75763.1"/>
    </source>
</evidence>
<protein>
    <submittedName>
        <fullName evidence="2">Unplaced genomic scaffold supercont1.7, whole genome shotgun sequence</fullName>
    </submittedName>
</protein>
<dbReference type="Pfam" id="PF25534">
    <property type="entry name" value="DUF7918"/>
    <property type="match status" value="1"/>
</dbReference>
<dbReference type="STRING" id="1442368.A0A0D2G4X0"/>
<dbReference type="InterPro" id="IPR057678">
    <property type="entry name" value="DUF7918"/>
</dbReference>
<dbReference type="EMBL" id="KN846975">
    <property type="protein sequence ID" value="KIW75763.1"/>
    <property type="molecule type" value="Genomic_DNA"/>
</dbReference>
<accession>A0A0D2G4X0</accession>
<keyword evidence="3" id="KW-1185">Reference proteome</keyword>
<dbReference type="PANTHER" id="PTHR36223">
    <property type="entry name" value="BETA-LACTAMASE-TYPE TRANSPEPTIDASE FOLD DOMAIN CONTAINING PROTEIN"/>
    <property type="match status" value="1"/>
</dbReference>
<dbReference type="OrthoDB" id="3364132at2759"/>
<dbReference type="Proteomes" id="UP000053029">
    <property type="component" value="Unassembled WGS sequence"/>
</dbReference>
<reference evidence="2 3" key="1">
    <citation type="submission" date="2015-01" db="EMBL/GenBank/DDBJ databases">
        <title>The Genome Sequence of Fonsecaea pedrosoi CBS 271.37.</title>
        <authorList>
            <consortium name="The Broad Institute Genomics Platform"/>
            <person name="Cuomo C."/>
            <person name="de Hoog S."/>
            <person name="Gorbushina A."/>
            <person name="Stielow B."/>
            <person name="Teixiera M."/>
            <person name="Abouelleil A."/>
            <person name="Chapman S.B."/>
            <person name="Priest M."/>
            <person name="Young S.K."/>
            <person name="Wortman J."/>
            <person name="Nusbaum C."/>
            <person name="Birren B."/>
        </authorList>
    </citation>
    <scope>NUCLEOTIDE SEQUENCE [LARGE SCALE GENOMIC DNA]</scope>
    <source>
        <strain evidence="2 3">CBS 271.37</strain>
    </source>
</reference>
<evidence type="ECO:0000259" key="1">
    <source>
        <dbReference type="Pfam" id="PF25534"/>
    </source>
</evidence>
<dbReference type="GeneID" id="25309996"/>
<evidence type="ECO:0000313" key="3">
    <source>
        <dbReference type="Proteomes" id="UP000053029"/>
    </source>
</evidence>
<dbReference type="HOGENOM" id="CLU_049200_0_0_1"/>
<dbReference type="RefSeq" id="XP_013279571.1">
    <property type="nucleotide sequence ID" value="XM_013424117.1"/>
</dbReference>
<proteinExistence type="predicted"/>
<organism evidence="2 3">
    <name type="scientific">Fonsecaea pedrosoi CBS 271.37</name>
    <dbReference type="NCBI Taxonomy" id="1442368"/>
    <lineage>
        <taxon>Eukaryota</taxon>
        <taxon>Fungi</taxon>
        <taxon>Dikarya</taxon>
        <taxon>Ascomycota</taxon>
        <taxon>Pezizomycotina</taxon>
        <taxon>Eurotiomycetes</taxon>
        <taxon>Chaetothyriomycetidae</taxon>
        <taxon>Chaetothyriales</taxon>
        <taxon>Herpotrichiellaceae</taxon>
        <taxon>Fonsecaea</taxon>
    </lineage>
</organism>
<gene>
    <name evidence="2" type="ORF">Z517_10506</name>
</gene>
<dbReference type="AlphaFoldDB" id="A0A0D2G4X0"/>
<name>A0A0D2G4X0_9EURO</name>
<feature type="domain" description="DUF7918" evidence="1">
    <location>
        <begin position="7"/>
        <end position="264"/>
    </location>
</feature>
<dbReference type="VEuPathDB" id="FungiDB:Z517_10506"/>